<evidence type="ECO:0000256" key="2">
    <source>
        <dbReference type="ARBA" id="ARBA00022692"/>
    </source>
</evidence>
<keyword evidence="3" id="KW-1133">Transmembrane helix</keyword>
<evidence type="ECO:0000313" key="7">
    <source>
        <dbReference type="Ensembl" id="ENSLCNP00005019142.1"/>
    </source>
</evidence>
<feature type="region of interest" description="Disordered" evidence="6">
    <location>
        <begin position="1"/>
        <end position="29"/>
    </location>
</feature>
<dbReference type="RefSeq" id="XP_030191835.1">
    <property type="nucleotide sequence ID" value="XM_030335975.1"/>
</dbReference>
<evidence type="ECO:0000256" key="6">
    <source>
        <dbReference type="SAM" id="MobiDB-lite"/>
    </source>
</evidence>
<feature type="compositionally biased region" description="Basic and acidic residues" evidence="6">
    <location>
        <begin position="85"/>
        <end position="105"/>
    </location>
</feature>
<dbReference type="CTD" id="388849"/>
<feature type="compositionally biased region" description="Low complexity" evidence="6">
    <location>
        <begin position="120"/>
        <end position="129"/>
    </location>
</feature>
<evidence type="ECO:0000313" key="8">
    <source>
        <dbReference type="Proteomes" id="UP000472241"/>
    </source>
</evidence>
<keyword evidence="8" id="KW-1185">Reference proteome</keyword>
<keyword evidence="4" id="KW-0175">Coiled coil</keyword>
<dbReference type="GeneID" id="115528125"/>
<comment type="subcellular location">
    <subcellularLocation>
        <location evidence="1">Membrane</location>
        <topology evidence="1">Single-pass membrane protein</topology>
    </subcellularLocation>
</comment>
<sequence>MEGPKTLGPCGHSHPQCPQPSASSSHAGCLDPPCQGFVRWPCLVPLSSTLSIESARPFPPPGVGGGGPRVGAEVPGSFMANEEGEMQRQRPRDPTGTKRGQEEARLGWGWPLHSGREQGAPRPGGSPSSGPRPGPCPPLPTGAGTPASPRAAPSQLQNVPLGPAEQSFFQLEQENQNLKRQNQDLREQLGALLGPGQQFLPLCPEHSSCTTLAWTPEQTSSQPLEDRAPLQLLRQELCRGEESFVQQSQNELQQIRLSFERKKMAITEVWDGVAEVHMALNNQATGLLNLKKDIRGVLDQMEDIQLEILGERAQCRTQARKEQQMACTAKARPQLGCSEGLKSQLWLLALRLLLGTLLACTAAYVYVVDPAPFEGLVPPLLSRAAVWKLRALLGPFLHLEVDDFLPF</sequence>
<dbReference type="PANTHER" id="PTHR22422:SF6">
    <property type="entry name" value="COILED-COIL DOMAIN-CONTAINING PROTEIN 188"/>
    <property type="match status" value="1"/>
</dbReference>
<dbReference type="GO" id="GO:0016020">
    <property type="term" value="C:membrane"/>
    <property type="evidence" value="ECO:0007669"/>
    <property type="project" value="UniProtKB-SubCell"/>
</dbReference>
<feature type="region of interest" description="Disordered" evidence="6">
    <location>
        <begin position="57"/>
        <end position="158"/>
    </location>
</feature>
<reference evidence="7" key="2">
    <citation type="submission" date="2025-09" db="UniProtKB">
        <authorList>
            <consortium name="Ensembl"/>
        </authorList>
    </citation>
    <scope>IDENTIFICATION</scope>
</reference>
<protein>
    <submittedName>
        <fullName evidence="7">Coiled-coil domain containing 188</fullName>
    </submittedName>
</protein>
<keyword evidence="2" id="KW-0812">Transmembrane</keyword>
<evidence type="ECO:0000256" key="1">
    <source>
        <dbReference type="ARBA" id="ARBA00004167"/>
    </source>
</evidence>
<reference evidence="7" key="1">
    <citation type="submission" date="2025-08" db="UniProtKB">
        <authorList>
            <consortium name="Ensembl"/>
        </authorList>
    </citation>
    <scope>IDENTIFICATION</scope>
</reference>
<dbReference type="InterPro" id="IPR026617">
    <property type="entry name" value="SMCO2/5"/>
</dbReference>
<accession>A0A667GVK3</accession>
<dbReference type="AlphaFoldDB" id="A0A667GVK3"/>
<feature type="compositionally biased region" description="Pro residues" evidence="6">
    <location>
        <begin position="130"/>
        <end position="140"/>
    </location>
</feature>
<keyword evidence="5" id="KW-0472">Membrane</keyword>
<evidence type="ECO:0000256" key="5">
    <source>
        <dbReference type="ARBA" id="ARBA00023136"/>
    </source>
</evidence>
<evidence type="ECO:0000256" key="4">
    <source>
        <dbReference type="ARBA" id="ARBA00023054"/>
    </source>
</evidence>
<dbReference type="PANTHER" id="PTHR22422">
    <property type="entry name" value="TRANSMEMBRANE AND COILED-COIL DOMAIN-CONTAINING PROTEIN 5B-RELATED"/>
    <property type="match status" value="1"/>
</dbReference>
<name>A0A667GVK3_LYNCA</name>
<organism evidence="7 8">
    <name type="scientific">Lynx canadensis</name>
    <name type="common">Canada lynx</name>
    <name type="synonym">Felis canadensis</name>
    <dbReference type="NCBI Taxonomy" id="61383"/>
    <lineage>
        <taxon>Eukaryota</taxon>
        <taxon>Metazoa</taxon>
        <taxon>Chordata</taxon>
        <taxon>Craniata</taxon>
        <taxon>Vertebrata</taxon>
        <taxon>Euteleostomi</taxon>
        <taxon>Mammalia</taxon>
        <taxon>Eutheria</taxon>
        <taxon>Laurasiatheria</taxon>
        <taxon>Carnivora</taxon>
        <taxon>Feliformia</taxon>
        <taxon>Felidae</taxon>
        <taxon>Felinae</taxon>
        <taxon>Lynx</taxon>
    </lineage>
</organism>
<evidence type="ECO:0000256" key="3">
    <source>
        <dbReference type="ARBA" id="ARBA00022989"/>
    </source>
</evidence>
<gene>
    <name evidence="7" type="primary">CCDC188</name>
</gene>
<proteinExistence type="predicted"/>
<dbReference type="Ensembl" id="ENSLCNT00005021449.1">
    <property type="protein sequence ID" value="ENSLCNP00005019142.1"/>
    <property type="gene ID" value="ENSLCNG00005012527.1"/>
</dbReference>
<dbReference type="Proteomes" id="UP000472241">
    <property type="component" value="Unplaced"/>
</dbReference>